<protein>
    <submittedName>
        <fullName evidence="3">Uncharacterized protein</fullName>
    </submittedName>
</protein>
<dbReference type="SUPFAM" id="SSF52266">
    <property type="entry name" value="SGNH hydrolase"/>
    <property type="match status" value="1"/>
</dbReference>
<keyword evidence="2" id="KW-0325">Glycoprotein</keyword>
<evidence type="ECO:0000313" key="3">
    <source>
        <dbReference type="EMBL" id="PIA28871.1"/>
    </source>
</evidence>
<dbReference type="Pfam" id="PF00657">
    <property type="entry name" value="Lipase_GDSL"/>
    <property type="match status" value="1"/>
</dbReference>
<dbReference type="PANTHER" id="PTHR22835">
    <property type="entry name" value="ZINC FINGER FYVE DOMAIN CONTAINING PROTEIN"/>
    <property type="match status" value="1"/>
</dbReference>
<name>A0A2G5CC54_AQUCA</name>
<dbReference type="AlphaFoldDB" id="A0A2G5CC54"/>
<accession>A0A2G5CC54</accession>
<gene>
    <name evidence="3" type="ORF">AQUCO_06600060v1</name>
</gene>
<proteinExistence type="inferred from homology"/>
<evidence type="ECO:0000313" key="4">
    <source>
        <dbReference type="Proteomes" id="UP000230069"/>
    </source>
</evidence>
<organism evidence="3 4">
    <name type="scientific">Aquilegia coerulea</name>
    <name type="common">Rocky mountain columbine</name>
    <dbReference type="NCBI Taxonomy" id="218851"/>
    <lineage>
        <taxon>Eukaryota</taxon>
        <taxon>Viridiplantae</taxon>
        <taxon>Streptophyta</taxon>
        <taxon>Embryophyta</taxon>
        <taxon>Tracheophyta</taxon>
        <taxon>Spermatophyta</taxon>
        <taxon>Magnoliopsida</taxon>
        <taxon>Ranunculales</taxon>
        <taxon>Ranunculaceae</taxon>
        <taxon>Thalictroideae</taxon>
        <taxon>Aquilegia</taxon>
    </lineage>
</organism>
<evidence type="ECO:0000256" key="2">
    <source>
        <dbReference type="ARBA" id="ARBA00023180"/>
    </source>
</evidence>
<dbReference type="EMBL" id="KZ305083">
    <property type="protein sequence ID" value="PIA28871.1"/>
    <property type="molecule type" value="Genomic_DNA"/>
</dbReference>
<dbReference type="GO" id="GO:0016788">
    <property type="term" value="F:hydrolase activity, acting on ester bonds"/>
    <property type="evidence" value="ECO:0007669"/>
    <property type="project" value="InterPro"/>
</dbReference>
<comment type="similarity">
    <text evidence="1">Belongs to the 'GDSL' lipolytic enzyme family.</text>
</comment>
<dbReference type="InterPro" id="IPR001087">
    <property type="entry name" value="GDSL"/>
</dbReference>
<dbReference type="Gene3D" id="3.40.50.1110">
    <property type="entry name" value="SGNH hydrolase"/>
    <property type="match status" value="1"/>
</dbReference>
<dbReference type="InterPro" id="IPR036514">
    <property type="entry name" value="SGNH_hydro_sf"/>
</dbReference>
<dbReference type="STRING" id="218851.A0A2G5CC54"/>
<reference evidence="3 4" key="1">
    <citation type="submission" date="2017-09" db="EMBL/GenBank/DDBJ databases">
        <title>WGS assembly of Aquilegia coerulea Goldsmith.</title>
        <authorList>
            <person name="Hodges S."/>
            <person name="Kramer E."/>
            <person name="Nordborg M."/>
            <person name="Tomkins J."/>
            <person name="Borevitz J."/>
            <person name="Derieg N."/>
            <person name="Yan J."/>
            <person name="Mihaltcheva S."/>
            <person name="Hayes R.D."/>
            <person name="Rokhsar D."/>
        </authorList>
    </citation>
    <scope>NUCLEOTIDE SEQUENCE [LARGE SCALE GENOMIC DNA]</scope>
    <source>
        <strain evidence="4">cv. Goldsmith</strain>
    </source>
</reference>
<dbReference type="PANTHER" id="PTHR22835:SF546">
    <property type="entry name" value="GDSL-LIKE LIPASE_ACYLHYDROLASE"/>
    <property type="match status" value="1"/>
</dbReference>
<sequence length="319" mass="34866">MVKGLEQPCTFPAIYNFGDSNSDTGGISAAFIPVPPPYGESFPGQPAGRYCDGRLIIDFFGGSTIQQPNETITEDGPSPISLKIQLMQFLQFKARTSELYKQARSPSERGHLPNPDDYSKALYTIDIGQNDLSSGFDKMSDKELRASIPSMIDIVSLAIQTLYQEGAKTIWIHNTGPIGCLPAYLLSFSGGPGLLDKNGCIKSHNNIAVEFNRQLKERVLQLRTQFQDAALTTDGKNQGFVEPLNICCFGQDGVHFVACGKRKNFIGTEIYGGSCAKPGMYISWDGVHYSQAANYWVSNHIINGALSDPSIAQPCLIHQ</sequence>
<dbReference type="OrthoDB" id="1600564at2759"/>
<dbReference type="InParanoid" id="A0A2G5CC54"/>
<keyword evidence="4" id="KW-1185">Reference proteome</keyword>
<dbReference type="Proteomes" id="UP000230069">
    <property type="component" value="Unassembled WGS sequence"/>
</dbReference>
<evidence type="ECO:0000256" key="1">
    <source>
        <dbReference type="ARBA" id="ARBA00008668"/>
    </source>
</evidence>